<keyword evidence="11 14" id="KW-0413">Isomerase</keyword>
<keyword evidence="15" id="KW-1185">Reference proteome</keyword>
<reference evidence="14 15" key="1">
    <citation type="submission" date="2018-06" db="EMBL/GenBank/DDBJ databases">
        <authorList>
            <consortium name="Pathogen Informatics"/>
            <person name="Doyle S."/>
        </authorList>
    </citation>
    <scope>NUCLEOTIDE SEQUENCE [LARGE SCALE GENOMIC DNA]</scope>
    <source>
        <strain evidence="14 15">NCTC13335</strain>
    </source>
</reference>
<dbReference type="InterPro" id="IPR052029">
    <property type="entry name" value="PpiD_chaperone"/>
</dbReference>
<dbReference type="InterPro" id="IPR023058">
    <property type="entry name" value="PPIase_PpiC_CS"/>
</dbReference>
<accession>A0A377IVA9</accession>
<dbReference type="SUPFAM" id="SSF109998">
    <property type="entry name" value="Triger factor/SurA peptide-binding domain-like"/>
    <property type="match status" value="1"/>
</dbReference>
<evidence type="ECO:0000256" key="2">
    <source>
        <dbReference type="ARBA" id="ARBA00022475"/>
    </source>
</evidence>
<evidence type="ECO:0000256" key="4">
    <source>
        <dbReference type="ARBA" id="ARBA00022692"/>
    </source>
</evidence>
<dbReference type="AlphaFoldDB" id="A0A377IVA9"/>
<evidence type="ECO:0000256" key="8">
    <source>
        <dbReference type="ARBA" id="ARBA00038408"/>
    </source>
</evidence>
<dbReference type="PANTHER" id="PTHR47529">
    <property type="entry name" value="PEPTIDYL-PROLYL CIS-TRANS ISOMERASE D"/>
    <property type="match status" value="1"/>
</dbReference>
<feature type="domain" description="PpiC" evidence="13">
    <location>
        <begin position="266"/>
        <end position="356"/>
    </location>
</feature>
<keyword evidence="5 12" id="KW-1133">Transmembrane helix</keyword>
<proteinExistence type="inferred from homology"/>
<evidence type="ECO:0000256" key="3">
    <source>
        <dbReference type="ARBA" id="ARBA00022519"/>
    </source>
</evidence>
<sequence length="620" mass="68791">MLIEKMHGIANHGIAKVILGLITLSFLVGGMSGYLFSSNDTFAAKVNGETISQQDFMNRYNQEFEARAQQEGEQFLSLSDSPKFVSEMRQGIINQMIDQELLRQYAKELKLNVSDDMIKRAIVEEPAFQVNGKFDNDRYLQALRQYGVSPDGYAAMLRVSLTMQQLQNGIASSEFVVPLQSEATAALLFQQRTARIASYLLADEVAKQNVTEAEIKAYYDANAKSLLQPEQAKVQYIEVSANTLSQLQPVNDTQIAQYYQENKAQFTSQKLAHIQLANEQDADAVYQELQKGADFAELAKTRSTDKLSGEQGGELGWIKDNELPQNFEDAALLLNVGQYSTPVNVDGSYHIILVQDRQQRSLSEVKEQIADTLRKTLAADRFQAVEKAVRDAAANNNTSLQDAAKAAGVKVQETDYFTRQNVPAELNTPNVVSAIFESDIANGGANSEPLNTGDNAFVVVRVVDHKDEGTQTFDEAKAMIEQLLKREKAEKTLMAQADQLVKDLSVNPHKLPQGLSFSAPQTFSLENVKDPILTEGVFAMAKPKDGETLYQTARDSQGNVVVVALEKVEEGKLDSDKLAQFGYQLQQSRQLEVQGTLMQALRDKAKVEINEAFINQDDDN</sequence>
<evidence type="ECO:0000256" key="6">
    <source>
        <dbReference type="ARBA" id="ARBA00023136"/>
    </source>
</evidence>
<evidence type="ECO:0000256" key="11">
    <source>
        <dbReference type="PROSITE-ProRule" id="PRU00278"/>
    </source>
</evidence>
<keyword evidence="2" id="KW-1003">Cell membrane</keyword>
<evidence type="ECO:0000256" key="9">
    <source>
        <dbReference type="ARBA" id="ARBA00040743"/>
    </source>
</evidence>
<dbReference type="GO" id="GO:0005886">
    <property type="term" value="C:plasma membrane"/>
    <property type="evidence" value="ECO:0007669"/>
    <property type="project" value="UniProtKB-SubCell"/>
</dbReference>
<evidence type="ECO:0000256" key="10">
    <source>
        <dbReference type="ARBA" id="ARBA00042775"/>
    </source>
</evidence>
<dbReference type="PROSITE" id="PS50198">
    <property type="entry name" value="PPIC_PPIASE_2"/>
    <property type="match status" value="1"/>
</dbReference>
<dbReference type="Gene3D" id="3.10.50.40">
    <property type="match status" value="1"/>
</dbReference>
<dbReference type="InterPro" id="IPR027304">
    <property type="entry name" value="Trigger_fact/SurA_dom_sf"/>
</dbReference>
<dbReference type="NCBIfam" id="NF008054">
    <property type="entry name" value="PRK10788.1"/>
    <property type="match status" value="1"/>
</dbReference>
<dbReference type="Pfam" id="PF13145">
    <property type="entry name" value="Rotamase_2"/>
    <property type="match status" value="1"/>
</dbReference>
<dbReference type="OrthoDB" id="9812372at2"/>
<evidence type="ECO:0000256" key="12">
    <source>
        <dbReference type="SAM" id="Phobius"/>
    </source>
</evidence>
<dbReference type="InterPro" id="IPR046357">
    <property type="entry name" value="PPIase_dom_sf"/>
</dbReference>
<organism evidence="14 15">
    <name type="scientific">Haemophilus pittmaniae</name>
    <dbReference type="NCBI Taxonomy" id="249188"/>
    <lineage>
        <taxon>Bacteria</taxon>
        <taxon>Pseudomonadati</taxon>
        <taxon>Pseudomonadota</taxon>
        <taxon>Gammaproteobacteria</taxon>
        <taxon>Pasteurellales</taxon>
        <taxon>Pasteurellaceae</taxon>
        <taxon>Haemophilus</taxon>
    </lineage>
</organism>
<evidence type="ECO:0000256" key="5">
    <source>
        <dbReference type="ARBA" id="ARBA00022989"/>
    </source>
</evidence>
<evidence type="ECO:0000313" key="14">
    <source>
        <dbReference type="EMBL" id="STO92214.1"/>
    </source>
</evidence>
<dbReference type="Pfam" id="PF00639">
    <property type="entry name" value="Rotamase"/>
    <property type="match status" value="1"/>
</dbReference>
<keyword evidence="4 12" id="KW-0812">Transmembrane</keyword>
<dbReference type="RefSeq" id="WP_115002413.1">
    <property type="nucleotide sequence ID" value="NZ_UGHS01000001.1"/>
</dbReference>
<dbReference type="GO" id="GO:0003755">
    <property type="term" value="F:peptidyl-prolyl cis-trans isomerase activity"/>
    <property type="evidence" value="ECO:0007669"/>
    <property type="project" value="UniProtKB-KW"/>
</dbReference>
<dbReference type="PROSITE" id="PS01096">
    <property type="entry name" value="PPIC_PPIASE_1"/>
    <property type="match status" value="1"/>
</dbReference>
<comment type="similarity">
    <text evidence="8">Belongs to the PpiD chaperone family.</text>
</comment>
<protein>
    <recommendedName>
        <fullName evidence="9">Periplasmic chaperone PpiD</fullName>
    </recommendedName>
    <alternativeName>
        <fullName evidence="10">Periplasmic folding chaperone</fullName>
    </alternativeName>
</protein>
<comment type="subcellular location">
    <subcellularLocation>
        <location evidence="1">Cell inner membrane</location>
        <topology evidence="1">Single-pass type II membrane protein</topology>
        <orientation evidence="1">Periplasmic side</orientation>
    </subcellularLocation>
</comment>
<evidence type="ECO:0000259" key="13">
    <source>
        <dbReference type="PROSITE" id="PS50198"/>
    </source>
</evidence>
<name>A0A377IVA9_9PAST</name>
<gene>
    <name evidence="14" type="primary">ppiD</name>
    <name evidence="14" type="ORF">NCTC13335_00032</name>
</gene>
<dbReference type="SUPFAM" id="SSF54534">
    <property type="entry name" value="FKBP-like"/>
    <property type="match status" value="1"/>
</dbReference>
<evidence type="ECO:0000256" key="1">
    <source>
        <dbReference type="ARBA" id="ARBA00004382"/>
    </source>
</evidence>
<keyword evidence="3" id="KW-0997">Cell inner membrane</keyword>
<dbReference type="Pfam" id="PF13624">
    <property type="entry name" value="SurA_N_3"/>
    <property type="match status" value="1"/>
</dbReference>
<keyword evidence="7" id="KW-0143">Chaperone</keyword>
<keyword evidence="6 12" id="KW-0472">Membrane</keyword>
<dbReference type="InterPro" id="IPR000297">
    <property type="entry name" value="PPIase_PpiC"/>
</dbReference>
<evidence type="ECO:0000256" key="7">
    <source>
        <dbReference type="ARBA" id="ARBA00023186"/>
    </source>
</evidence>
<dbReference type="PANTHER" id="PTHR47529:SF1">
    <property type="entry name" value="PERIPLASMIC CHAPERONE PPID"/>
    <property type="match status" value="1"/>
</dbReference>
<keyword evidence="11" id="KW-0697">Rotamase</keyword>
<dbReference type="EMBL" id="UGHS01000001">
    <property type="protein sequence ID" value="STO92214.1"/>
    <property type="molecule type" value="Genomic_DNA"/>
</dbReference>
<feature type="transmembrane region" description="Helical" evidence="12">
    <location>
        <begin position="12"/>
        <end position="36"/>
    </location>
</feature>
<evidence type="ECO:0000313" key="15">
    <source>
        <dbReference type="Proteomes" id="UP000255264"/>
    </source>
</evidence>
<dbReference type="Proteomes" id="UP000255264">
    <property type="component" value="Unassembled WGS sequence"/>
</dbReference>
<dbReference type="Gene3D" id="1.10.4030.10">
    <property type="entry name" value="Porin chaperone SurA, peptide-binding domain"/>
    <property type="match status" value="1"/>
</dbReference>